<reference evidence="3" key="1">
    <citation type="submission" date="2025-08" db="UniProtKB">
        <authorList>
            <consortium name="RefSeq"/>
        </authorList>
    </citation>
    <scope>IDENTIFICATION</scope>
</reference>
<dbReference type="PANTHER" id="PTHR31777:SF0">
    <property type="entry name" value="TRANSMEMBRANE PROTEIN 169"/>
    <property type="match status" value="1"/>
</dbReference>
<dbReference type="Proteomes" id="UP000189704">
    <property type="component" value="Unplaced"/>
</dbReference>
<feature type="compositionally biased region" description="Acidic residues" evidence="1">
    <location>
        <begin position="101"/>
        <end position="111"/>
    </location>
</feature>
<dbReference type="GeneID" id="110594872"/>
<feature type="non-terminal residue" evidence="3">
    <location>
        <position position="1"/>
    </location>
</feature>
<dbReference type="PANTHER" id="PTHR31777">
    <property type="entry name" value="TRANSMEMBRANE PROTEIN 169"/>
    <property type="match status" value="1"/>
</dbReference>
<dbReference type="InterPro" id="IPR029386">
    <property type="entry name" value="TMEM169"/>
</dbReference>
<dbReference type="OrthoDB" id="10403068at2759"/>
<evidence type="ECO:0000313" key="3">
    <source>
        <dbReference type="RefSeq" id="XP_021564595.1"/>
    </source>
</evidence>
<feature type="region of interest" description="Disordered" evidence="1">
    <location>
        <begin position="46"/>
        <end position="131"/>
    </location>
</feature>
<evidence type="ECO:0000313" key="2">
    <source>
        <dbReference type="Proteomes" id="UP000189704"/>
    </source>
</evidence>
<proteinExistence type="predicted"/>
<dbReference type="AlphaFoldDB" id="A0A3Q0DRF0"/>
<feature type="compositionally biased region" description="Acidic residues" evidence="1">
    <location>
        <begin position="119"/>
        <end position="131"/>
    </location>
</feature>
<protein>
    <submittedName>
        <fullName evidence="3">Transmembrane protein 169-like</fullName>
    </submittedName>
</protein>
<sequence length="131" mass="14695">WNTSLGHLCTAPSRKELCDGWTVSLLKRVTLYNALIDIRIEMEEPAPMEGQSQLPSPHHGSLRKAVAAALALDGESTMGRRKKKRKESRPESIIIYRSENENTDEEPGESEGGDRPKEEEGDDFLDYPVDD</sequence>
<organism evidence="2 3">
    <name type="scientific">Carlito syrichta</name>
    <name type="common">Philippine tarsier</name>
    <name type="synonym">Tarsius syrichta</name>
    <dbReference type="NCBI Taxonomy" id="1868482"/>
    <lineage>
        <taxon>Eukaryota</taxon>
        <taxon>Metazoa</taxon>
        <taxon>Chordata</taxon>
        <taxon>Craniata</taxon>
        <taxon>Vertebrata</taxon>
        <taxon>Euteleostomi</taxon>
        <taxon>Mammalia</taxon>
        <taxon>Eutheria</taxon>
        <taxon>Euarchontoglires</taxon>
        <taxon>Primates</taxon>
        <taxon>Haplorrhini</taxon>
        <taxon>Tarsiiformes</taxon>
        <taxon>Tarsiidae</taxon>
        <taxon>Carlito</taxon>
    </lineage>
</organism>
<evidence type="ECO:0000256" key="1">
    <source>
        <dbReference type="SAM" id="MobiDB-lite"/>
    </source>
</evidence>
<accession>A0A3Q0DRF0</accession>
<name>A0A3Q0DRF0_CARSF</name>
<dbReference type="RefSeq" id="XP_021564595.1">
    <property type="nucleotide sequence ID" value="XM_021708920.1"/>
</dbReference>
<feature type="non-terminal residue" evidence="3">
    <location>
        <position position="131"/>
    </location>
</feature>
<gene>
    <name evidence="3" type="primary">LOC110594872</name>
</gene>
<dbReference type="KEGG" id="csyr:110594872"/>
<keyword evidence="2" id="KW-1185">Reference proteome</keyword>